<dbReference type="InterPro" id="IPR001611">
    <property type="entry name" value="Leu-rich_rpt"/>
</dbReference>
<gene>
    <name evidence="16" type="primary">LOC115984550</name>
</gene>
<dbReference type="SMART" id="SM00369">
    <property type="entry name" value="LRR_TYP"/>
    <property type="match status" value="14"/>
</dbReference>
<keyword evidence="8 12" id="KW-1133">Transmembrane helix</keyword>
<dbReference type="EnsemblPlants" id="QL04p009601:mrna">
    <property type="protein sequence ID" value="QL04p009601:mrna:CDS:1"/>
    <property type="gene ID" value="QL04p009601"/>
</dbReference>
<evidence type="ECO:0000313" key="16">
    <source>
        <dbReference type="EnsemblPlants" id="QL04p009601:mrna:CDS:1"/>
    </source>
</evidence>
<dbReference type="InterPro" id="IPR046956">
    <property type="entry name" value="RLP23-like"/>
</dbReference>
<dbReference type="Pfam" id="PF23598">
    <property type="entry name" value="LRR_14"/>
    <property type="match status" value="2"/>
</dbReference>
<keyword evidence="7" id="KW-0677">Repeat</keyword>
<keyword evidence="4" id="KW-0433">Leucine-rich repeat</keyword>
<comment type="subcellular location">
    <subcellularLocation>
        <location evidence="1">Cell membrane</location>
        <topology evidence="1">Single-pass type I membrane protein</topology>
    </subcellularLocation>
</comment>
<proteinExistence type="inferred from homology"/>
<keyword evidence="6 13" id="KW-0732">Signal</keyword>
<keyword evidence="3" id="KW-1003">Cell membrane</keyword>
<dbReference type="OrthoDB" id="1600340at2759"/>
<feature type="domain" description="Disease resistance R13L4/SHOC-2-like LRR" evidence="15">
    <location>
        <begin position="392"/>
        <end position="542"/>
    </location>
</feature>
<dbReference type="FunFam" id="3.80.10.10:FF:000041">
    <property type="entry name" value="LRR receptor-like serine/threonine-protein kinase ERECTA"/>
    <property type="match status" value="1"/>
</dbReference>
<dbReference type="InterPro" id="IPR032675">
    <property type="entry name" value="LRR_dom_sf"/>
</dbReference>
<organism evidence="16 17">
    <name type="scientific">Quercus lobata</name>
    <name type="common">Valley oak</name>
    <dbReference type="NCBI Taxonomy" id="97700"/>
    <lineage>
        <taxon>Eukaryota</taxon>
        <taxon>Viridiplantae</taxon>
        <taxon>Streptophyta</taxon>
        <taxon>Embryophyta</taxon>
        <taxon>Tracheophyta</taxon>
        <taxon>Spermatophyta</taxon>
        <taxon>Magnoliopsida</taxon>
        <taxon>eudicotyledons</taxon>
        <taxon>Gunneridae</taxon>
        <taxon>Pentapetalae</taxon>
        <taxon>rosids</taxon>
        <taxon>fabids</taxon>
        <taxon>Fagales</taxon>
        <taxon>Fagaceae</taxon>
        <taxon>Quercus</taxon>
    </lineage>
</organism>
<feature type="chain" id="PRO_5029620053" evidence="13">
    <location>
        <begin position="28"/>
        <end position="1043"/>
    </location>
</feature>
<dbReference type="FunFam" id="3.80.10.10:FF:000111">
    <property type="entry name" value="LRR receptor-like serine/threonine-protein kinase ERECTA"/>
    <property type="match status" value="1"/>
</dbReference>
<evidence type="ECO:0000256" key="4">
    <source>
        <dbReference type="ARBA" id="ARBA00022614"/>
    </source>
</evidence>
<sequence>MEKVAVFRLLIPYLCLIARWFVSNGVAQSVKCLTSDQETLINFKNGLQDPENHLSSWQGSNCCQWSGVSCKNSTGAVVAVDLHNPHPSGYDSSGRYGFWNLSGEVRPSLMKLKSLRYLDLSFNTFNGIPIPIFFGYLENLQYLNLSNAGFSGKIPPNLGNLSSLEYLDLKFSTLTVDNLEWMAGLTSLKHLMMNGVDLSMVGSDWVGTIQKLPVLMELHLSSCGLSGYIPSLAFVNFTSLAVIDLSFNMLNSKIPDWLVNISTLAYVDISSNKLYGRIPLGFSELPNLKSLNLVSNSNLTASCSQLFNGRWKNIEVLDLGYNKLHGKLPTSFGNLTSLTYVGLSANNIEGGIPSSIGKLCNLKFFDLSFNNLTESLPEIIEGTENCLFRSPLHGLQHLRLSLNYFHGTLPNWLGQLENLIELDLGYNLIQGSIPSFLGSLLHLTQLGLEGNELNGTLPDSLGQLSELSSFDVSFNHLTGIVTESHFSKLTKLKILHLSSNSFTLNVSSTWVPPFQIRNLDMGSCHLGPSIPAWLKSQKEVMYLDFSNASISGSIPSWFWEISSNLSLLNVSFNQLSGQLPNPLNVAPFADVDLSSNLFEGPIPLPVVEIELLDLSNNMFSGPIPRNIGASMPNLIFLSLSNNEITGDIPASMGDINLIEVIDLSSNNLTGNITASIGNFSLLRVLDLSGNNLYGGIPYSLGQLKLLQSLHLSGNKLSGELPLSFQNLSSLETLDLGNNMMEGTIPPWIGAGFRYLRLLNLRSNSFSGELPPKLSNLSSLQVLDLAENKLSGTIPVSFGDLNAMARVQIRNQYLFYGKYRGVYYKESLVVNVKGSAQRFSKTLSLVTSIDLSGNNLQGDLPQELTKLAGLVILNLSRNHISGQIPDRISNLRQLSSLDLSNNSLSGPIPPSMSLLSFLGFLNLSYNNFLGTIPYTGHMTTFEASSYAGNPGLCGAPLVVKCPSEETPVGGSIETYSEDKLIDTWFYLSLGLGFAAGILVPYFILAIRTSWRNAYFAFVDEVVDRLCCMRLRRTTHLGNRRRHLH</sequence>
<keyword evidence="10" id="KW-0675">Receptor</keyword>
<dbReference type="PANTHER" id="PTHR48063:SF16">
    <property type="entry name" value="LRR RECEPTOR-LIKE SERINE_THREONINE-PROTEIN KINASE GSO1"/>
    <property type="match status" value="1"/>
</dbReference>
<dbReference type="EMBL" id="LRBV02000004">
    <property type="status" value="NOT_ANNOTATED_CDS"/>
    <property type="molecule type" value="Genomic_DNA"/>
</dbReference>
<evidence type="ECO:0000256" key="9">
    <source>
        <dbReference type="ARBA" id="ARBA00023136"/>
    </source>
</evidence>
<reference evidence="16 17" key="1">
    <citation type="journal article" date="2016" name="G3 (Bethesda)">
        <title>First Draft Assembly and Annotation of the Genome of a California Endemic Oak Quercus lobata Nee (Fagaceae).</title>
        <authorList>
            <person name="Sork V.L."/>
            <person name="Fitz-Gibbon S.T."/>
            <person name="Puiu D."/>
            <person name="Crepeau M."/>
            <person name="Gugger P.F."/>
            <person name="Sherman R."/>
            <person name="Stevens K."/>
            <person name="Langley C.H."/>
            <person name="Pellegrini M."/>
            <person name="Salzberg S.L."/>
        </authorList>
    </citation>
    <scope>NUCLEOTIDE SEQUENCE [LARGE SCALE GENOMIC DNA]</scope>
    <source>
        <strain evidence="16 17">cv. SW786</strain>
    </source>
</reference>
<dbReference type="InterPro" id="IPR055414">
    <property type="entry name" value="LRR_R13L4/SHOC2-like"/>
</dbReference>
<dbReference type="OMA" id="HEQSFHG"/>
<evidence type="ECO:0000313" key="17">
    <source>
        <dbReference type="Proteomes" id="UP000594261"/>
    </source>
</evidence>
<evidence type="ECO:0000259" key="15">
    <source>
        <dbReference type="Pfam" id="PF23598"/>
    </source>
</evidence>
<dbReference type="GO" id="GO:0005886">
    <property type="term" value="C:plasma membrane"/>
    <property type="evidence" value="ECO:0007669"/>
    <property type="project" value="UniProtKB-SubCell"/>
</dbReference>
<evidence type="ECO:0000256" key="1">
    <source>
        <dbReference type="ARBA" id="ARBA00004251"/>
    </source>
</evidence>
<keyword evidence="5 12" id="KW-0812">Transmembrane</keyword>
<evidence type="ECO:0000256" key="12">
    <source>
        <dbReference type="SAM" id="Phobius"/>
    </source>
</evidence>
<evidence type="ECO:0000256" key="13">
    <source>
        <dbReference type="SAM" id="SignalP"/>
    </source>
</evidence>
<dbReference type="FunFam" id="3.80.10.10:FF:001347">
    <property type="entry name" value="LRR receptor-like serine/threonine-protein kinase GSO2"/>
    <property type="match status" value="1"/>
</dbReference>
<accession>A0A7N2LBI1</accession>
<dbReference type="PRINTS" id="PR00019">
    <property type="entry name" value="LEURICHRPT"/>
</dbReference>
<dbReference type="PANTHER" id="PTHR48063">
    <property type="entry name" value="LRR RECEPTOR-LIKE KINASE"/>
    <property type="match status" value="1"/>
</dbReference>
<feature type="domain" description="Disease resistance R13L4/SHOC-2-like LRR" evidence="15">
    <location>
        <begin position="109"/>
        <end position="297"/>
    </location>
</feature>
<dbReference type="GeneID" id="115984550"/>
<dbReference type="Gene3D" id="3.80.10.10">
    <property type="entry name" value="Ribonuclease Inhibitor"/>
    <property type="match status" value="6"/>
</dbReference>
<evidence type="ECO:0000256" key="7">
    <source>
        <dbReference type="ARBA" id="ARBA00022737"/>
    </source>
</evidence>
<feature type="signal peptide" evidence="13">
    <location>
        <begin position="1"/>
        <end position="27"/>
    </location>
</feature>
<evidence type="ECO:0000256" key="2">
    <source>
        <dbReference type="ARBA" id="ARBA00009592"/>
    </source>
</evidence>
<dbReference type="FunFam" id="3.80.10.10:FF:000095">
    <property type="entry name" value="LRR receptor-like serine/threonine-protein kinase GSO1"/>
    <property type="match status" value="2"/>
</dbReference>
<dbReference type="Pfam" id="PF08263">
    <property type="entry name" value="LRRNT_2"/>
    <property type="match status" value="1"/>
</dbReference>
<dbReference type="SUPFAM" id="SSF52058">
    <property type="entry name" value="L domain-like"/>
    <property type="match status" value="4"/>
</dbReference>
<evidence type="ECO:0000256" key="10">
    <source>
        <dbReference type="ARBA" id="ARBA00023170"/>
    </source>
</evidence>
<protein>
    <submittedName>
        <fullName evidence="16">Uncharacterized protein</fullName>
    </submittedName>
</protein>
<dbReference type="RefSeq" id="XP_030963445.1">
    <property type="nucleotide sequence ID" value="XM_031107585.1"/>
</dbReference>
<evidence type="ECO:0000256" key="3">
    <source>
        <dbReference type="ARBA" id="ARBA00022475"/>
    </source>
</evidence>
<evidence type="ECO:0000256" key="6">
    <source>
        <dbReference type="ARBA" id="ARBA00022729"/>
    </source>
</evidence>
<keyword evidence="11" id="KW-0325">Glycoprotein</keyword>
<evidence type="ECO:0000256" key="5">
    <source>
        <dbReference type="ARBA" id="ARBA00022692"/>
    </source>
</evidence>
<dbReference type="Gramene" id="QL04p009601:mrna">
    <property type="protein sequence ID" value="QL04p009601:mrna:CDS:1"/>
    <property type="gene ID" value="QL04p009601"/>
</dbReference>
<keyword evidence="17" id="KW-1185">Reference proteome</keyword>
<dbReference type="Pfam" id="PF00560">
    <property type="entry name" value="LRR_1"/>
    <property type="match status" value="14"/>
</dbReference>
<dbReference type="InParanoid" id="A0A7N2LBI1"/>
<keyword evidence="9 12" id="KW-0472">Membrane</keyword>
<feature type="transmembrane region" description="Helical" evidence="12">
    <location>
        <begin position="983"/>
        <end position="1003"/>
    </location>
</feature>
<dbReference type="InterPro" id="IPR013210">
    <property type="entry name" value="LRR_N_plant-typ"/>
</dbReference>
<dbReference type="Proteomes" id="UP000594261">
    <property type="component" value="Chromosome 4"/>
</dbReference>
<dbReference type="KEGG" id="qlo:115984550"/>
<evidence type="ECO:0000256" key="11">
    <source>
        <dbReference type="ARBA" id="ARBA00023180"/>
    </source>
</evidence>
<evidence type="ECO:0000256" key="8">
    <source>
        <dbReference type="ARBA" id="ARBA00022989"/>
    </source>
</evidence>
<evidence type="ECO:0000259" key="14">
    <source>
        <dbReference type="Pfam" id="PF08263"/>
    </source>
</evidence>
<name>A0A7N2LBI1_QUELO</name>
<comment type="similarity">
    <text evidence="2">Belongs to the RLP family.</text>
</comment>
<dbReference type="AlphaFoldDB" id="A0A7N2LBI1"/>
<reference evidence="16" key="2">
    <citation type="submission" date="2021-01" db="UniProtKB">
        <authorList>
            <consortium name="EnsemblPlants"/>
        </authorList>
    </citation>
    <scope>IDENTIFICATION</scope>
</reference>
<dbReference type="InterPro" id="IPR003591">
    <property type="entry name" value="Leu-rich_rpt_typical-subtyp"/>
</dbReference>
<feature type="domain" description="Leucine-rich repeat-containing N-terminal plant-type" evidence="14">
    <location>
        <begin position="35"/>
        <end position="70"/>
    </location>
</feature>